<keyword evidence="5 10" id="KW-0297">G-protein coupled receptor</keyword>
<dbReference type="GO" id="GO:0005886">
    <property type="term" value="C:plasma membrane"/>
    <property type="evidence" value="ECO:0007669"/>
    <property type="project" value="UniProtKB-SubCell"/>
</dbReference>
<evidence type="ECO:0000313" key="13">
    <source>
        <dbReference type="EMBL" id="CAB3398771.1"/>
    </source>
</evidence>
<evidence type="ECO:0000256" key="7">
    <source>
        <dbReference type="ARBA" id="ARBA00023157"/>
    </source>
</evidence>
<keyword evidence="4 11" id="KW-1133">Transmembrane helix</keyword>
<dbReference type="EMBL" id="CADEPM010000001">
    <property type="protein sequence ID" value="CAB3398771.1"/>
    <property type="molecule type" value="Genomic_DNA"/>
</dbReference>
<dbReference type="GO" id="GO:0001591">
    <property type="term" value="F:dopamine neurotransmitter receptor activity, coupled via Gi/Go"/>
    <property type="evidence" value="ECO:0007669"/>
    <property type="project" value="TreeGrafter"/>
</dbReference>
<evidence type="ECO:0000256" key="3">
    <source>
        <dbReference type="ARBA" id="ARBA00022692"/>
    </source>
</evidence>
<protein>
    <recommendedName>
        <fullName evidence="12">G-protein coupled receptors family 1 profile domain-containing protein</fullName>
    </recommendedName>
</protein>
<dbReference type="AlphaFoldDB" id="A0A8S1EGZ2"/>
<feature type="transmembrane region" description="Helical" evidence="11">
    <location>
        <begin position="95"/>
        <end position="114"/>
    </location>
</feature>
<dbReference type="GO" id="GO:0045202">
    <property type="term" value="C:synapse"/>
    <property type="evidence" value="ECO:0007669"/>
    <property type="project" value="GOC"/>
</dbReference>
<keyword evidence="8 10" id="KW-0675">Receptor</keyword>
<evidence type="ECO:0000256" key="8">
    <source>
        <dbReference type="ARBA" id="ARBA00023170"/>
    </source>
</evidence>
<dbReference type="PANTHER" id="PTHR24248">
    <property type="entry name" value="ADRENERGIC RECEPTOR-RELATED G-PROTEIN COUPLED RECEPTOR"/>
    <property type="match status" value="1"/>
</dbReference>
<dbReference type="PRINTS" id="PR00237">
    <property type="entry name" value="GPCRRHODOPSN"/>
</dbReference>
<evidence type="ECO:0000256" key="9">
    <source>
        <dbReference type="ARBA" id="ARBA00023224"/>
    </source>
</evidence>
<dbReference type="PROSITE" id="PS50262">
    <property type="entry name" value="G_PROTEIN_RECEP_F1_2"/>
    <property type="match status" value="1"/>
</dbReference>
<reference evidence="13 14" key="1">
    <citation type="submission" date="2020-04" db="EMBL/GenBank/DDBJ databases">
        <authorList>
            <person name="Laetsch R D."/>
            <person name="Stevens L."/>
            <person name="Kumar S."/>
            <person name="Blaxter L. M."/>
        </authorList>
    </citation>
    <scope>NUCLEOTIDE SEQUENCE [LARGE SCALE GENOMIC DNA]</scope>
</reference>
<dbReference type="PANTHER" id="PTHR24248:SF125">
    <property type="entry name" value="DOPAMINE D2-LIKE RECEPTOR"/>
    <property type="match status" value="1"/>
</dbReference>
<evidence type="ECO:0000259" key="12">
    <source>
        <dbReference type="PROSITE" id="PS50262"/>
    </source>
</evidence>
<evidence type="ECO:0000256" key="11">
    <source>
        <dbReference type="SAM" id="Phobius"/>
    </source>
</evidence>
<proteinExistence type="inferred from homology"/>
<evidence type="ECO:0000256" key="6">
    <source>
        <dbReference type="ARBA" id="ARBA00023136"/>
    </source>
</evidence>
<dbReference type="Gene3D" id="1.20.1070.10">
    <property type="entry name" value="Rhodopsin 7-helix transmembrane proteins"/>
    <property type="match status" value="1"/>
</dbReference>
<keyword evidence="7" id="KW-1015">Disulfide bond</keyword>
<keyword evidence="3 10" id="KW-0812">Transmembrane</keyword>
<dbReference type="InterPro" id="IPR017452">
    <property type="entry name" value="GPCR_Rhodpsn_7TM"/>
</dbReference>
<dbReference type="SUPFAM" id="SSF81321">
    <property type="entry name" value="Family A G protein-coupled receptor-like"/>
    <property type="match status" value="1"/>
</dbReference>
<dbReference type="Pfam" id="PF00001">
    <property type="entry name" value="7tm_1"/>
    <property type="match status" value="1"/>
</dbReference>
<keyword evidence="6 11" id="KW-0472">Membrane</keyword>
<dbReference type="InterPro" id="IPR000276">
    <property type="entry name" value="GPCR_Rhodpsn"/>
</dbReference>
<evidence type="ECO:0000313" key="14">
    <source>
        <dbReference type="Proteomes" id="UP000494206"/>
    </source>
</evidence>
<organism evidence="13 14">
    <name type="scientific">Caenorhabditis bovis</name>
    <dbReference type="NCBI Taxonomy" id="2654633"/>
    <lineage>
        <taxon>Eukaryota</taxon>
        <taxon>Metazoa</taxon>
        <taxon>Ecdysozoa</taxon>
        <taxon>Nematoda</taxon>
        <taxon>Chromadorea</taxon>
        <taxon>Rhabditida</taxon>
        <taxon>Rhabditina</taxon>
        <taxon>Rhabditomorpha</taxon>
        <taxon>Rhabditoidea</taxon>
        <taxon>Rhabditidae</taxon>
        <taxon>Peloderinae</taxon>
        <taxon>Caenorhabditis</taxon>
    </lineage>
</organism>
<accession>A0A8S1EGZ2</accession>
<keyword evidence="2" id="KW-1003">Cell membrane</keyword>
<dbReference type="Proteomes" id="UP000494206">
    <property type="component" value="Unassembled WGS sequence"/>
</dbReference>
<comment type="subcellular location">
    <subcellularLocation>
        <location evidence="1">Cell membrane</location>
        <topology evidence="1">Multi-pass membrane protein</topology>
    </subcellularLocation>
</comment>
<dbReference type="GO" id="GO:0004930">
    <property type="term" value="F:G protein-coupled receptor activity"/>
    <property type="evidence" value="ECO:0007669"/>
    <property type="project" value="UniProtKB-KW"/>
</dbReference>
<evidence type="ECO:0000256" key="1">
    <source>
        <dbReference type="ARBA" id="ARBA00004651"/>
    </source>
</evidence>
<keyword evidence="9 10" id="KW-0807">Transducer</keyword>
<name>A0A8S1EGZ2_9PELO</name>
<comment type="caution">
    <text evidence="13">The sequence shown here is derived from an EMBL/GenBank/DDBJ whole genome shotgun (WGS) entry which is preliminary data.</text>
</comment>
<comment type="similarity">
    <text evidence="10">Belongs to the G-protein coupled receptor 1 family.</text>
</comment>
<keyword evidence="14" id="KW-1185">Reference proteome</keyword>
<gene>
    <name evidence="13" type="ORF">CBOVIS_LOCUS2011</name>
</gene>
<dbReference type="OrthoDB" id="6358729at2759"/>
<evidence type="ECO:0000256" key="10">
    <source>
        <dbReference type="RuleBase" id="RU000688"/>
    </source>
</evidence>
<dbReference type="PROSITE" id="PS00237">
    <property type="entry name" value="G_PROTEIN_RECEP_F1_1"/>
    <property type="match status" value="1"/>
</dbReference>
<feature type="transmembrane region" description="Helical" evidence="11">
    <location>
        <begin position="20"/>
        <end position="42"/>
    </location>
</feature>
<feature type="transmembrane region" description="Helical" evidence="11">
    <location>
        <begin position="54"/>
        <end position="75"/>
    </location>
</feature>
<feature type="domain" description="G-protein coupled receptors family 1 profile" evidence="12">
    <location>
        <begin position="36"/>
        <end position="152"/>
    </location>
</feature>
<evidence type="ECO:0000256" key="5">
    <source>
        <dbReference type="ARBA" id="ARBA00023040"/>
    </source>
</evidence>
<evidence type="ECO:0000256" key="2">
    <source>
        <dbReference type="ARBA" id="ARBA00022475"/>
    </source>
</evidence>
<evidence type="ECO:0000256" key="4">
    <source>
        <dbReference type="ARBA" id="ARBA00022989"/>
    </source>
</evidence>
<sequence>MAADETWNSTGWPPPPSDLNYAGLLMIIIPLITLLGNLLVIISVLRFRALQSAINFLILGLAVADLLVAITVMPYAVYVYVTNGEWYLGNLMCDVYMALDVGCSTASILLLAVISFDRYRAVSLPIQYSRQSQNIKRVFAMIAAIWFISLET</sequence>